<dbReference type="Pfam" id="PF11768">
    <property type="entry name" value="Frtz"/>
    <property type="match status" value="2"/>
</dbReference>
<accession>A0A7R9Q712</accession>
<dbReference type="Proteomes" id="UP000759131">
    <property type="component" value="Unassembled WGS sequence"/>
</dbReference>
<keyword evidence="10" id="KW-0472">Membrane</keyword>
<dbReference type="EMBL" id="CAJPIZ010013550">
    <property type="protein sequence ID" value="CAG2114309.1"/>
    <property type="molecule type" value="Genomic_DNA"/>
</dbReference>
<evidence type="ECO:0000256" key="7">
    <source>
        <dbReference type="ARBA" id="ARBA00022737"/>
    </source>
</evidence>
<evidence type="ECO:0000256" key="1">
    <source>
        <dbReference type="ARBA" id="ARBA00004236"/>
    </source>
</evidence>
<dbReference type="GO" id="GO:0007399">
    <property type="term" value="P:nervous system development"/>
    <property type="evidence" value="ECO:0007669"/>
    <property type="project" value="TreeGrafter"/>
</dbReference>
<keyword evidence="9" id="KW-0969">Cilium</keyword>
<comment type="subcellular location">
    <subcellularLocation>
        <location evidence="1">Cell membrane</location>
    </subcellularLocation>
    <subcellularLocation>
        <location evidence="2">Cytoplasm</location>
        <location evidence="2">Cytoskeleton</location>
        <location evidence="2">Cilium axoneme</location>
    </subcellularLocation>
</comment>
<evidence type="ECO:0000256" key="3">
    <source>
        <dbReference type="ARBA" id="ARBA00006059"/>
    </source>
</evidence>
<dbReference type="PANTHER" id="PTHR13667">
    <property type="entry name" value="HOMOLOC-13"/>
    <property type="match status" value="1"/>
</dbReference>
<keyword evidence="12" id="KW-0966">Cell projection</keyword>
<evidence type="ECO:0000256" key="2">
    <source>
        <dbReference type="ARBA" id="ARBA00004430"/>
    </source>
</evidence>
<evidence type="ECO:0000256" key="8">
    <source>
        <dbReference type="ARBA" id="ARBA00022794"/>
    </source>
</evidence>
<keyword evidence="5" id="KW-0963">Cytoplasm</keyword>
<dbReference type="AlphaFoldDB" id="A0A7R9Q712"/>
<gene>
    <name evidence="14" type="ORF">OSB1V03_LOCUS14275</name>
</gene>
<comment type="similarity">
    <text evidence="3">Belongs to the WD repeat fritz family.</text>
</comment>
<keyword evidence="15" id="KW-1185">Reference proteome</keyword>
<proteinExistence type="inferred from homology"/>
<feature type="region of interest" description="Disordered" evidence="13">
    <location>
        <begin position="1"/>
        <end position="21"/>
    </location>
</feature>
<evidence type="ECO:0008006" key="16">
    <source>
        <dbReference type="Google" id="ProtNLM"/>
    </source>
</evidence>
<dbReference type="OrthoDB" id="10013020at2759"/>
<sequence>MGTGMGTGMGPPLSPRAPIDSSTHRHISCQQKGHLFYENSIEWNKKWNSLVIIFNNGIISSVYMNAKHNVVNVYHDRYLINKLLSEHIVNVILNDNYLLISYTESKLTLVSITQPIDAKRRTKLKLTAVNTKISSLDLESGTTRRAERNLVVNESGDLLIVWWKAGTNCVAPWSPPGANFKDLANIFVYSLTNSTFRLISMACISGHIFKILMMRWDASQVILLQQSTHSVYLLNYCVFQIDESIECLQQIYSIRIPLMRACVKAEVSAALDKIILLLDDNSIALFNIQNKTLYSMHSSVSAFDVTCNPLDAIFTVADQLSRISVYDYAFNTLDINYEDLINERIVRLNSIKFITKSTLCLYSTEEEMPNITLIVLPVVMDNKALVNYYLRSGQCDEAIACLRCVDWNCYSESAFFCLNYIFNHIIKERLNPKRESQLETTLAIFLTPNVAISEDIVKQYKLEIHFLAKRFFYHLVRYNCLDKAFLLGLDLNSKYLFSLLHRIALQRNNNRIATAAHQRTQSYDNIDYKMKTLQTAFMLQL</sequence>
<evidence type="ECO:0000256" key="6">
    <source>
        <dbReference type="ARBA" id="ARBA00022574"/>
    </source>
</evidence>
<keyword evidence="4" id="KW-1003">Cell membrane</keyword>
<dbReference type="EMBL" id="OC868125">
    <property type="protein sequence ID" value="CAD7633879.1"/>
    <property type="molecule type" value="Genomic_DNA"/>
</dbReference>
<evidence type="ECO:0000256" key="11">
    <source>
        <dbReference type="ARBA" id="ARBA00023212"/>
    </source>
</evidence>
<dbReference type="GO" id="GO:0005886">
    <property type="term" value="C:plasma membrane"/>
    <property type="evidence" value="ECO:0007669"/>
    <property type="project" value="UniProtKB-SubCell"/>
</dbReference>
<keyword evidence="6" id="KW-0853">WD repeat</keyword>
<evidence type="ECO:0000256" key="5">
    <source>
        <dbReference type="ARBA" id="ARBA00022490"/>
    </source>
</evidence>
<organism evidence="14">
    <name type="scientific">Medioppia subpectinata</name>
    <dbReference type="NCBI Taxonomy" id="1979941"/>
    <lineage>
        <taxon>Eukaryota</taxon>
        <taxon>Metazoa</taxon>
        <taxon>Ecdysozoa</taxon>
        <taxon>Arthropoda</taxon>
        <taxon>Chelicerata</taxon>
        <taxon>Arachnida</taxon>
        <taxon>Acari</taxon>
        <taxon>Acariformes</taxon>
        <taxon>Sarcoptiformes</taxon>
        <taxon>Oribatida</taxon>
        <taxon>Brachypylina</taxon>
        <taxon>Oppioidea</taxon>
        <taxon>Oppiidae</taxon>
        <taxon>Medioppia</taxon>
    </lineage>
</organism>
<evidence type="ECO:0000313" key="14">
    <source>
        <dbReference type="EMBL" id="CAD7633879.1"/>
    </source>
</evidence>
<dbReference type="GO" id="GO:0097541">
    <property type="term" value="C:axonemal basal plate"/>
    <property type="evidence" value="ECO:0007669"/>
    <property type="project" value="TreeGrafter"/>
</dbReference>
<keyword evidence="11" id="KW-0206">Cytoskeleton</keyword>
<reference evidence="14" key="1">
    <citation type="submission" date="2020-11" db="EMBL/GenBank/DDBJ databases">
        <authorList>
            <person name="Tran Van P."/>
        </authorList>
    </citation>
    <scope>NUCLEOTIDE SEQUENCE</scope>
</reference>
<dbReference type="PANTHER" id="PTHR13667:SF5">
    <property type="entry name" value="WD REPEAT-CONTAINING AND PLANAR CELL POLARITY EFFECTOR PROTEIN FRITZ HOMOLOG"/>
    <property type="match status" value="1"/>
</dbReference>
<evidence type="ECO:0000256" key="9">
    <source>
        <dbReference type="ARBA" id="ARBA00023069"/>
    </source>
</evidence>
<evidence type="ECO:0000256" key="10">
    <source>
        <dbReference type="ARBA" id="ARBA00023136"/>
    </source>
</evidence>
<name>A0A7R9Q712_9ACAR</name>
<dbReference type="GO" id="GO:0044782">
    <property type="term" value="P:cilium organization"/>
    <property type="evidence" value="ECO:0007669"/>
    <property type="project" value="TreeGrafter"/>
</dbReference>
<evidence type="ECO:0000313" key="15">
    <source>
        <dbReference type="Proteomes" id="UP000759131"/>
    </source>
</evidence>
<dbReference type="InterPro" id="IPR024511">
    <property type="entry name" value="Frtz"/>
</dbReference>
<protein>
    <recommendedName>
        <fullName evidence="16">Mic1 domain-containing protein</fullName>
    </recommendedName>
</protein>
<evidence type="ECO:0000256" key="13">
    <source>
        <dbReference type="SAM" id="MobiDB-lite"/>
    </source>
</evidence>
<dbReference type="GO" id="GO:0045184">
    <property type="term" value="P:establishment of protein localization"/>
    <property type="evidence" value="ECO:0007669"/>
    <property type="project" value="TreeGrafter"/>
</dbReference>
<evidence type="ECO:0000256" key="12">
    <source>
        <dbReference type="ARBA" id="ARBA00023273"/>
    </source>
</evidence>
<keyword evidence="7" id="KW-0677">Repeat</keyword>
<keyword evidence="8" id="KW-0970">Cilium biogenesis/degradation</keyword>
<evidence type="ECO:0000256" key="4">
    <source>
        <dbReference type="ARBA" id="ARBA00022475"/>
    </source>
</evidence>